<proteinExistence type="predicted"/>
<accession>A0A842I6W0</accession>
<gene>
    <name evidence="1" type="ORF">H7F16_07655</name>
</gene>
<dbReference type="Proteomes" id="UP000555411">
    <property type="component" value="Unassembled WGS sequence"/>
</dbReference>
<comment type="caution">
    <text evidence="1">The sequence shown here is derived from an EMBL/GenBank/DDBJ whole genome shotgun (WGS) entry which is preliminary data.</text>
</comment>
<reference evidence="1 2" key="1">
    <citation type="journal article" date="2017" name="Int. J. Syst. Evol. Microbiol.">
        <title>Gemmobacter straminiformis sp. nov., isolated from an artificial fountain.</title>
        <authorList>
            <person name="Kang J.Y."/>
            <person name="Kim M.J."/>
            <person name="Chun J."/>
            <person name="Son K.P."/>
            <person name="Jahng K.Y."/>
        </authorList>
    </citation>
    <scope>NUCLEOTIDE SEQUENCE [LARGE SCALE GENOMIC DNA]</scope>
    <source>
        <strain evidence="1 2">CAM-8</strain>
    </source>
</reference>
<dbReference type="RefSeq" id="WP_185796988.1">
    <property type="nucleotide sequence ID" value="NZ_JACLQD010000002.1"/>
</dbReference>
<sequence>MSDGTEQAAAPTLLIGEAPGPEGALRIAFAALDSGLLARVGPARVICRLFAPEADAMAVAETLAALGWAGRLTVVAPGLPNRAMVQRELQASAGRVKIEVVPALQG</sequence>
<evidence type="ECO:0000313" key="2">
    <source>
        <dbReference type="Proteomes" id="UP000555411"/>
    </source>
</evidence>
<name>A0A842I6W0_9RHOB</name>
<evidence type="ECO:0000313" key="1">
    <source>
        <dbReference type="EMBL" id="MBC2835379.1"/>
    </source>
</evidence>
<keyword evidence="2" id="KW-1185">Reference proteome</keyword>
<dbReference type="AlphaFoldDB" id="A0A842I6W0"/>
<protein>
    <submittedName>
        <fullName evidence="1">Uncharacterized protein</fullName>
    </submittedName>
</protein>
<organism evidence="1 2">
    <name type="scientific">Paragemmobacter straminiformis</name>
    <dbReference type="NCBI Taxonomy" id="2045119"/>
    <lineage>
        <taxon>Bacteria</taxon>
        <taxon>Pseudomonadati</taxon>
        <taxon>Pseudomonadota</taxon>
        <taxon>Alphaproteobacteria</taxon>
        <taxon>Rhodobacterales</taxon>
        <taxon>Paracoccaceae</taxon>
        <taxon>Paragemmobacter</taxon>
    </lineage>
</organism>
<dbReference type="EMBL" id="JACLQD010000002">
    <property type="protein sequence ID" value="MBC2835379.1"/>
    <property type="molecule type" value="Genomic_DNA"/>
</dbReference>